<feature type="region of interest" description="Disordered" evidence="1">
    <location>
        <begin position="1"/>
        <end position="89"/>
    </location>
</feature>
<sequence length="89" mass="10226">MGTPSDFIHLFHRRHESSKERSQRVTAEEKRTSNEDHAETTNSAPQSPQERKYLKDPFRNTNHPDVNYYDPMSQKRNASPGIDPSNTGA</sequence>
<name>A0A068S4B9_9FUNG</name>
<comment type="caution">
    <text evidence="2">The sequence shown here is derived from an EMBL/GenBank/DDBJ whole genome shotgun (WGS) entry which is preliminary data.</text>
</comment>
<feature type="compositionally biased region" description="Basic and acidic residues" evidence="1">
    <location>
        <begin position="17"/>
        <end position="39"/>
    </location>
</feature>
<evidence type="ECO:0000313" key="3">
    <source>
        <dbReference type="Proteomes" id="UP000027586"/>
    </source>
</evidence>
<organism evidence="2 3">
    <name type="scientific">Lichtheimia corymbifera JMRC:FSU:9682</name>
    <dbReference type="NCBI Taxonomy" id="1263082"/>
    <lineage>
        <taxon>Eukaryota</taxon>
        <taxon>Fungi</taxon>
        <taxon>Fungi incertae sedis</taxon>
        <taxon>Mucoromycota</taxon>
        <taxon>Mucoromycotina</taxon>
        <taxon>Mucoromycetes</taxon>
        <taxon>Mucorales</taxon>
        <taxon>Lichtheimiaceae</taxon>
        <taxon>Lichtheimia</taxon>
    </lineage>
</organism>
<protein>
    <submittedName>
        <fullName evidence="2">Uncharacterized protein</fullName>
    </submittedName>
</protein>
<dbReference type="OrthoDB" id="2220629at2759"/>
<dbReference type="AlphaFoldDB" id="A0A068S4B9"/>
<feature type="compositionally biased region" description="Basic and acidic residues" evidence="1">
    <location>
        <begin position="49"/>
        <end position="58"/>
    </location>
</feature>
<reference evidence="2" key="1">
    <citation type="submission" date="2013-08" db="EMBL/GenBank/DDBJ databases">
        <title>Gene expansion shapes genome architecture in the human pathogen Lichtheimia corymbifera: an evolutionary genomics analysis in the ancient terrestrial Mucorales (Mucoromycotina).</title>
        <authorList>
            <person name="Schwartze V.U."/>
            <person name="Winter S."/>
            <person name="Shelest E."/>
            <person name="Marcet-Houben M."/>
            <person name="Horn F."/>
            <person name="Wehner S."/>
            <person name="Hoffmann K."/>
            <person name="Riege K."/>
            <person name="Sammeth M."/>
            <person name="Nowrousian M."/>
            <person name="Valiante V."/>
            <person name="Linde J."/>
            <person name="Jacobsen I.D."/>
            <person name="Marz M."/>
            <person name="Brakhage A.A."/>
            <person name="Gabaldon T."/>
            <person name="Bocker S."/>
            <person name="Voigt K."/>
        </authorList>
    </citation>
    <scope>NUCLEOTIDE SEQUENCE [LARGE SCALE GENOMIC DNA]</scope>
    <source>
        <strain evidence="2">FSU 9682</strain>
    </source>
</reference>
<dbReference type="Proteomes" id="UP000027586">
    <property type="component" value="Unassembled WGS sequence"/>
</dbReference>
<evidence type="ECO:0000256" key="1">
    <source>
        <dbReference type="SAM" id="MobiDB-lite"/>
    </source>
</evidence>
<dbReference type="EMBL" id="CBTN010000041">
    <property type="protein sequence ID" value="CDH56840.1"/>
    <property type="molecule type" value="Genomic_DNA"/>
</dbReference>
<evidence type="ECO:0000313" key="2">
    <source>
        <dbReference type="EMBL" id="CDH56840.1"/>
    </source>
</evidence>
<accession>A0A068S4B9</accession>
<keyword evidence="3" id="KW-1185">Reference proteome</keyword>
<gene>
    <name evidence="2" type="ORF">LCOR_07844.1</name>
</gene>
<dbReference type="VEuPathDB" id="FungiDB:LCOR_07844.1"/>
<proteinExistence type="predicted"/>